<protein>
    <submittedName>
        <fullName evidence="1">Uncharacterized protein</fullName>
    </submittedName>
</protein>
<keyword evidence="2" id="KW-1185">Reference proteome</keyword>
<dbReference type="EMBL" id="CAIX01000181">
    <property type="protein sequence ID" value="CCI10260.1"/>
    <property type="molecule type" value="Genomic_DNA"/>
</dbReference>
<proteinExistence type="predicted"/>
<sequence length="173" mass="19818">MICVNTLRTELSSYLCVYRRKKTTHTNSDRTKSKLILLSVHMPFSRSFTHKKRNGTHHPTTHYYDTIPLKPTFFSASISGKFCFNKSKQFCGLAQAIFRISASSRRGVMPIMCTQHGCSFVGQFSFSQTFSPPTKFVLHSYEVSESSKASRRYTAAKKNCFKSCSQRYGHNIR</sequence>
<gene>
    <name evidence="1" type="ORF">BN9_087030</name>
</gene>
<dbReference type="Proteomes" id="UP000053237">
    <property type="component" value="Unassembled WGS sequence"/>
</dbReference>
<dbReference type="AlphaFoldDB" id="A0A024FT43"/>
<name>A0A024FT43_9STRA</name>
<evidence type="ECO:0000313" key="2">
    <source>
        <dbReference type="Proteomes" id="UP000053237"/>
    </source>
</evidence>
<organism evidence="1 2">
    <name type="scientific">Albugo candida</name>
    <dbReference type="NCBI Taxonomy" id="65357"/>
    <lineage>
        <taxon>Eukaryota</taxon>
        <taxon>Sar</taxon>
        <taxon>Stramenopiles</taxon>
        <taxon>Oomycota</taxon>
        <taxon>Peronosporomycetes</taxon>
        <taxon>Albuginales</taxon>
        <taxon>Albuginaceae</taxon>
        <taxon>Albugo</taxon>
    </lineage>
</organism>
<reference evidence="1 2" key="1">
    <citation type="submission" date="2012-05" db="EMBL/GenBank/DDBJ databases">
        <title>Recombination and specialization in a pathogen metapopulation.</title>
        <authorList>
            <person name="Gardiner A."/>
            <person name="Kemen E."/>
            <person name="Schultz-Larsen T."/>
            <person name="MacLean D."/>
            <person name="Van Oosterhout C."/>
            <person name="Jones J.D.G."/>
        </authorList>
    </citation>
    <scope>NUCLEOTIDE SEQUENCE [LARGE SCALE GENOMIC DNA]</scope>
    <source>
        <strain evidence="1 2">Ac Nc2</strain>
    </source>
</reference>
<comment type="caution">
    <text evidence="1">The sequence shown here is derived from an EMBL/GenBank/DDBJ whole genome shotgun (WGS) entry which is preliminary data.</text>
</comment>
<evidence type="ECO:0000313" key="1">
    <source>
        <dbReference type="EMBL" id="CCI10260.1"/>
    </source>
</evidence>
<accession>A0A024FT43</accession>
<dbReference type="InParanoid" id="A0A024FT43"/>